<comment type="caution">
    <text evidence="2">The sequence shown here is derived from an EMBL/GenBank/DDBJ whole genome shotgun (WGS) entry which is preliminary data.</text>
</comment>
<keyword evidence="3" id="KW-1185">Reference proteome</keyword>
<evidence type="ECO:0000313" key="3">
    <source>
        <dbReference type="Proteomes" id="UP001597221"/>
    </source>
</evidence>
<keyword evidence="1" id="KW-0812">Transmembrane</keyword>
<reference evidence="3" key="1">
    <citation type="journal article" date="2019" name="Int. J. Syst. Evol. Microbiol.">
        <title>The Global Catalogue of Microorganisms (GCM) 10K type strain sequencing project: providing services to taxonomists for standard genome sequencing and annotation.</title>
        <authorList>
            <consortium name="The Broad Institute Genomics Platform"/>
            <consortium name="The Broad Institute Genome Sequencing Center for Infectious Disease"/>
            <person name="Wu L."/>
            <person name="Ma J."/>
        </authorList>
    </citation>
    <scope>NUCLEOTIDE SEQUENCE [LARGE SCALE GENOMIC DNA]</scope>
    <source>
        <strain evidence="3">CGMCC 1.12376</strain>
    </source>
</reference>
<sequence length="94" mass="10791">MSDFIIYIRAEAFILIPALYFLGLILDQTPVIAKWTHAWIKLLFSVTACLLYFGFDVTSVVQGILVTGAEMVFKDIIHNIIDKSVQNRERKKEE</sequence>
<feature type="transmembrane region" description="Helical" evidence="1">
    <location>
        <begin position="38"/>
        <end position="55"/>
    </location>
</feature>
<evidence type="ECO:0000256" key="1">
    <source>
        <dbReference type="SAM" id="Phobius"/>
    </source>
</evidence>
<dbReference type="EMBL" id="JBHUDE010000162">
    <property type="protein sequence ID" value="MFD1609760.1"/>
    <property type="molecule type" value="Genomic_DNA"/>
</dbReference>
<name>A0ABW4HWQ1_9BACI</name>
<protein>
    <submittedName>
        <fullName evidence="2">Phage holin family protein</fullName>
    </submittedName>
</protein>
<keyword evidence="1" id="KW-0472">Membrane</keyword>
<gene>
    <name evidence="2" type="ORF">ACFSBH_19260</name>
</gene>
<dbReference type="Pfam" id="PF16079">
    <property type="entry name" value="Phage_holin_5_2"/>
    <property type="match status" value="1"/>
</dbReference>
<proteinExistence type="predicted"/>
<organism evidence="2 3">
    <name type="scientific">Oceanobacillus luteolus</name>
    <dbReference type="NCBI Taxonomy" id="1274358"/>
    <lineage>
        <taxon>Bacteria</taxon>
        <taxon>Bacillati</taxon>
        <taxon>Bacillota</taxon>
        <taxon>Bacilli</taxon>
        <taxon>Bacillales</taxon>
        <taxon>Bacillaceae</taxon>
        <taxon>Oceanobacillus</taxon>
    </lineage>
</organism>
<dbReference type="InterPro" id="IPR032111">
    <property type="entry name" value="Clostridium_phage_holin"/>
</dbReference>
<evidence type="ECO:0000313" key="2">
    <source>
        <dbReference type="EMBL" id="MFD1609760.1"/>
    </source>
</evidence>
<keyword evidence="1" id="KW-1133">Transmembrane helix</keyword>
<dbReference type="Proteomes" id="UP001597221">
    <property type="component" value="Unassembled WGS sequence"/>
</dbReference>
<feature type="transmembrane region" description="Helical" evidence="1">
    <location>
        <begin position="6"/>
        <end position="26"/>
    </location>
</feature>
<dbReference type="RefSeq" id="WP_379599219.1">
    <property type="nucleotide sequence ID" value="NZ_JBHUDE010000162.1"/>
</dbReference>
<accession>A0ABW4HWQ1</accession>